<evidence type="ECO:0000256" key="3">
    <source>
        <dbReference type="ARBA" id="ARBA00023145"/>
    </source>
</evidence>
<evidence type="ECO:0000256" key="1">
    <source>
        <dbReference type="ARBA" id="ARBA00006586"/>
    </source>
</evidence>
<keyword evidence="5" id="KW-0106">Calcium</keyword>
<protein>
    <submittedName>
        <fullName evidence="7">Penicillin acylase family protein</fullName>
    </submittedName>
</protein>
<dbReference type="InterPro" id="IPR029055">
    <property type="entry name" value="Ntn_hydrolases_N"/>
</dbReference>
<feature type="transmembrane region" description="Helical" evidence="6">
    <location>
        <begin position="7"/>
        <end position="28"/>
    </location>
</feature>
<dbReference type="PANTHER" id="PTHR34218">
    <property type="entry name" value="PEPTIDASE S45 PENICILLIN AMIDASE"/>
    <property type="match status" value="1"/>
</dbReference>
<keyword evidence="6" id="KW-1133">Transmembrane helix</keyword>
<dbReference type="InterPro" id="IPR023343">
    <property type="entry name" value="Penicillin_amidase_dom1"/>
</dbReference>
<reference evidence="7 8" key="1">
    <citation type="submission" date="2020-10" db="EMBL/GenBank/DDBJ databases">
        <title>Complete genome sequence of Paludibaculum fermentans P105T, a facultatively anaerobic acidobacterium capable of dissimilatory Fe(III) reduction.</title>
        <authorList>
            <person name="Dedysh S.N."/>
            <person name="Beletsky A.V."/>
            <person name="Kulichevskaya I.S."/>
            <person name="Mardanov A.V."/>
            <person name="Ravin N.V."/>
        </authorList>
    </citation>
    <scope>NUCLEOTIDE SEQUENCE [LARGE SCALE GENOMIC DNA]</scope>
    <source>
        <strain evidence="7 8">P105</strain>
    </source>
</reference>
<dbReference type="InterPro" id="IPR002692">
    <property type="entry name" value="S45"/>
</dbReference>
<dbReference type="CDD" id="cd03747">
    <property type="entry name" value="Ntn_PGA_like"/>
    <property type="match status" value="1"/>
</dbReference>
<feature type="binding site" evidence="5">
    <location>
        <position position="293"/>
    </location>
    <ligand>
        <name>Ca(2+)</name>
        <dbReference type="ChEBI" id="CHEBI:29108"/>
    </ligand>
</feature>
<keyword evidence="8" id="KW-1185">Reference proteome</keyword>
<dbReference type="AlphaFoldDB" id="A0A7S7NKU9"/>
<keyword evidence="3" id="KW-0865">Zymogen</keyword>
<dbReference type="InterPro" id="IPR043147">
    <property type="entry name" value="Penicillin_amidase_A-knob"/>
</dbReference>
<dbReference type="InterPro" id="IPR043146">
    <property type="entry name" value="Penicillin_amidase_N_B-knob"/>
</dbReference>
<keyword evidence="2" id="KW-0378">Hydrolase</keyword>
<evidence type="ECO:0000313" key="7">
    <source>
        <dbReference type="EMBL" id="QOY85496.1"/>
    </source>
</evidence>
<comment type="cofactor">
    <cofactor evidence="5">
        <name>Ca(2+)</name>
        <dbReference type="ChEBI" id="CHEBI:29108"/>
    </cofactor>
    <text evidence="5">Binds 1 Ca(2+) ion per dimer.</text>
</comment>
<keyword evidence="5" id="KW-0479">Metal-binding</keyword>
<evidence type="ECO:0000313" key="8">
    <source>
        <dbReference type="Proteomes" id="UP000593892"/>
    </source>
</evidence>
<feature type="active site" description="Nucleophile" evidence="4">
    <location>
        <position position="218"/>
    </location>
</feature>
<name>A0A7S7NKU9_PALFE</name>
<dbReference type="Proteomes" id="UP000593892">
    <property type="component" value="Chromosome"/>
</dbReference>
<feature type="binding site" evidence="5">
    <location>
        <position position="290"/>
    </location>
    <ligand>
        <name>Ca(2+)</name>
        <dbReference type="ChEBI" id="CHEBI:29108"/>
    </ligand>
</feature>
<evidence type="ECO:0000256" key="5">
    <source>
        <dbReference type="PIRSR" id="PIRSR001227-2"/>
    </source>
</evidence>
<organism evidence="7 8">
    <name type="scientific">Paludibaculum fermentans</name>
    <dbReference type="NCBI Taxonomy" id="1473598"/>
    <lineage>
        <taxon>Bacteria</taxon>
        <taxon>Pseudomonadati</taxon>
        <taxon>Acidobacteriota</taxon>
        <taxon>Terriglobia</taxon>
        <taxon>Bryobacterales</taxon>
        <taxon>Bryobacteraceae</taxon>
        <taxon>Paludibaculum</taxon>
    </lineage>
</organism>
<keyword evidence="6" id="KW-0472">Membrane</keyword>
<dbReference type="SUPFAM" id="SSF56235">
    <property type="entry name" value="N-terminal nucleophile aminohydrolases (Ntn hydrolases)"/>
    <property type="match status" value="1"/>
</dbReference>
<dbReference type="Gene3D" id="3.60.20.10">
    <property type="entry name" value="Glutamine Phosphoribosylpyrophosphate, subunit 1, domain 1"/>
    <property type="match status" value="1"/>
</dbReference>
<evidence type="ECO:0000256" key="4">
    <source>
        <dbReference type="PIRSR" id="PIRSR001227-1"/>
    </source>
</evidence>
<dbReference type="GO" id="GO:0046872">
    <property type="term" value="F:metal ion binding"/>
    <property type="evidence" value="ECO:0007669"/>
    <property type="project" value="UniProtKB-KW"/>
</dbReference>
<dbReference type="GO" id="GO:0016811">
    <property type="term" value="F:hydrolase activity, acting on carbon-nitrogen (but not peptide) bonds, in linear amides"/>
    <property type="evidence" value="ECO:0007669"/>
    <property type="project" value="InterPro"/>
</dbReference>
<dbReference type="Pfam" id="PF01804">
    <property type="entry name" value="Penicil_amidase"/>
    <property type="match status" value="1"/>
</dbReference>
<proteinExistence type="inferred from homology"/>
<evidence type="ECO:0000256" key="2">
    <source>
        <dbReference type="ARBA" id="ARBA00022801"/>
    </source>
</evidence>
<dbReference type="KEGG" id="pfer:IRI77_22005"/>
<dbReference type="PIRSF" id="PIRSF001227">
    <property type="entry name" value="Pen_acylase"/>
    <property type="match status" value="1"/>
</dbReference>
<dbReference type="InterPro" id="IPR014395">
    <property type="entry name" value="Pen/GL7ACA/AHL_acylase"/>
</dbReference>
<dbReference type="RefSeq" id="WP_194447166.1">
    <property type="nucleotide sequence ID" value="NZ_CP063849.1"/>
</dbReference>
<dbReference type="Gene3D" id="1.10.439.10">
    <property type="entry name" value="Penicillin Amidohydrolase, domain 1"/>
    <property type="match status" value="1"/>
</dbReference>
<accession>A0A7S7NKU9</accession>
<dbReference type="PANTHER" id="PTHR34218:SF4">
    <property type="entry name" value="ACYL-HOMOSERINE LACTONE ACYLASE QUIP"/>
    <property type="match status" value="1"/>
</dbReference>
<keyword evidence="6" id="KW-0812">Transmembrane</keyword>
<dbReference type="GO" id="GO:0017000">
    <property type="term" value="P:antibiotic biosynthetic process"/>
    <property type="evidence" value="ECO:0007669"/>
    <property type="project" value="InterPro"/>
</dbReference>
<comment type="similarity">
    <text evidence="1">Belongs to the peptidase S45 family.</text>
</comment>
<evidence type="ECO:0000256" key="6">
    <source>
        <dbReference type="SAM" id="Phobius"/>
    </source>
</evidence>
<sequence>MSRILRAVNALILLLVLAGLIGVYWFVWRPTTQTSGEIPAPTAKPVRIVRDSLGIPHIFAENIDDVLFAQGFATAQDRLWQMDTLRRLAAGELSEIIGKSGLELDRKARRLRMRQVSQLWLKNLPAKDRALLAAYARGVNHYIETNRGKWSPEFTVLGYQPRPWLISDTLLCALQMHRTLSGNWEQEALKARMLAHGDRDKVNFLFPERVGDEPMPGSNAWAISGAHTTTGKPVLANDPHLEWSMPSTWYEIQLQAPGLNVTGASLPGVPAVVIGHNERIAWGITALQFDNQDLYIENIDLRTGAFSYKGQTGQAHREVELIAVKGDKPAEVVIYTTLHGPIFHSEGDVHMALRWAAAANNPFEFPMIDLNRARNWTEFRSALSRLTGPNINVLYADVDGNIGWQVAGRLPLRKGFRGDVPLDGAGGAQEWDGFVPFDELPSYYNPKSGILVSANQNGFPPDTPYQVSGFFASTHRARQIEARLLSRPKWKPEEMLRIQSDVYASSLKFLATQAVQAVDKRGDQNPMAREGAQLLRDWDGQMNREKAAPVLASLLYQHLRRSMADRAAPKEGADYKPYIAHSVVEKLLRQRPAGWFNDYDLWLATSLADAVEEGKRMQGRNTAKWRYGALNLLTLKHPIASLVPGMDSFFNIGPLPLNGFGTTINATSERIGPSLRFVADTSNWDASQMNLTVGESAHIFSGHYKDQWEHYYTGRSFPLEFGNVKATGTLTLRP</sequence>
<dbReference type="EMBL" id="CP063849">
    <property type="protein sequence ID" value="QOY85496.1"/>
    <property type="molecule type" value="Genomic_DNA"/>
</dbReference>
<dbReference type="Gene3D" id="1.10.1400.10">
    <property type="match status" value="1"/>
</dbReference>
<dbReference type="Gene3D" id="2.30.120.10">
    <property type="match status" value="1"/>
</dbReference>
<feature type="binding site" evidence="5">
    <location>
        <position position="187"/>
    </location>
    <ligand>
        <name>Ca(2+)</name>
        <dbReference type="ChEBI" id="CHEBI:29108"/>
    </ligand>
</feature>
<gene>
    <name evidence="7" type="ORF">IRI77_22005</name>
</gene>